<feature type="domain" description="Zinc-ribbon" evidence="2">
    <location>
        <begin position="12"/>
        <end position="33"/>
    </location>
</feature>
<dbReference type="Pfam" id="PF13240">
    <property type="entry name" value="Zn_Ribbon_1"/>
    <property type="match status" value="1"/>
</dbReference>
<evidence type="ECO:0000313" key="4">
    <source>
        <dbReference type="Proteomes" id="UP000504756"/>
    </source>
</evidence>
<feature type="transmembrane region" description="Helical" evidence="1">
    <location>
        <begin position="262"/>
        <end position="283"/>
    </location>
</feature>
<keyword evidence="1" id="KW-1133">Transmembrane helix</keyword>
<dbReference type="InterPro" id="IPR026870">
    <property type="entry name" value="Zinc_ribbon_dom"/>
</dbReference>
<reference evidence="3 4" key="1">
    <citation type="submission" date="2020-06" db="EMBL/GenBank/DDBJ databases">
        <title>Draft genome sequence of Lactic acid bacteria from Okinawan-style tofu.</title>
        <authorList>
            <person name="Takara I."/>
            <person name="Ikematsu S."/>
        </authorList>
    </citation>
    <scope>NUCLEOTIDE SEQUENCE [LARGE SCALE GENOMIC DNA]</scope>
    <source>
        <strain evidence="4">lg38</strain>
    </source>
</reference>
<evidence type="ECO:0000256" key="1">
    <source>
        <dbReference type="SAM" id="Phobius"/>
    </source>
</evidence>
<feature type="transmembrane region" description="Helical" evidence="1">
    <location>
        <begin position="336"/>
        <end position="360"/>
    </location>
</feature>
<gene>
    <name evidence="3" type="ORF">ikelab_14760</name>
</gene>
<accession>A0A6L2ZWY9</accession>
<dbReference type="EMBL" id="BLXU01000008">
    <property type="protein sequence ID" value="GFO52201.1"/>
    <property type="molecule type" value="Genomic_DNA"/>
</dbReference>
<comment type="caution">
    <text evidence="3">The sequence shown here is derived from an EMBL/GenBank/DDBJ whole genome shotgun (WGS) entry which is preliminary data.</text>
</comment>
<dbReference type="RefSeq" id="WP_176490440.1">
    <property type="nucleotide sequence ID" value="NZ_BLXU01000008.1"/>
</dbReference>
<organism evidence="3 4">
    <name type="scientific">Lactococcus garvieae</name>
    <dbReference type="NCBI Taxonomy" id="1363"/>
    <lineage>
        <taxon>Bacteria</taxon>
        <taxon>Bacillati</taxon>
        <taxon>Bacillota</taxon>
        <taxon>Bacilli</taxon>
        <taxon>Lactobacillales</taxon>
        <taxon>Streptococcaceae</taxon>
        <taxon>Lactococcus</taxon>
    </lineage>
</organism>
<feature type="transmembrane region" description="Helical" evidence="1">
    <location>
        <begin position="200"/>
        <end position="224"/>
    </location>
</feature>
<proteinExistence type="predicted"/>
<sequence length="369" mass="39684">MSEITPKHQNICPSCSTELSDEAKFCPSCGNSLEADTQTPATVQKGALASKLKQLTPTREKLGYTKLFIKNNFELVHTLYGLLFIIALFSAKRGFESLLLLVIVGYILSVLSNGEEIQANKKLISLFAKTYTQSGIALKNLQSESTKLVGQSSKIVGDLAKPVTNDHEEQATVNDETLSSLSPDSSSTLTQTTLSNRKSVSLASIFLAISCVLALYGVLGTGFFKMMSGSLYDTLGQLSQYSGYLDNANGFLNGQSSNTSGMIQYVGYALIGIPIVTLFFGLLSSKLLQVLGVLTSLVELGFFLIVGSYISEKASQILGGYSDSFMEVLFNNKDSIIGFPAYALLIGAIGMVIFSIGRLISPHIKGGRY</sequence>
<evidence type="ECO:0000259" key="2">
    <source>
        <dbReference type="Pfam" id="PF13240"/>
    </source>
</evidence>
<feature type="transmembrane region" description="Helical" evidence="1">
    <location>
        <begin position="73"/>
        <end position="91"/>
    </location>
</feature>
<feature type="transmembrane region" description="Helical" evidence="1">
    <location>
        <begin position="290"/>
        <end position="310"/>
    </location>
</feature>
<keyword evidence="1" id="KW-0472">Membrane</keyword>
<name>A0A6L2ZWY9_9LACT</name>
<dbReference type="Proteomes" id="UP000504756">
    <property type="component" value="Unassembled WGS sequence"/>
</dbReference>
<evidence type="ECO:0000313" key="3">
    <source>
        <dbReference type="EMBL" id="GFO52201.1"/>
    </source>
</evidence>
<dbReference type="AlphaFoldDB" id="A0A6L2ZWY9"/>
<protein>
    <recommendedName>
        <fullName evidence="2">Zinc-ribbon domain-containing protein</fullName>
    </recommendedName>
</protein>
<feature type="transmembrane region" description="Helical" evidence="1">
    <location>
        <begin position="97"/>
        <end position="114"/>
    </location>
</feature>
<keyword evidence="1" id="KW-0812">Transmembrane</keyword>